<feature type="repeat" description="WD" evidence="3">
    <location>
        <begin position="383"/>
        <end position="416"/>
    </location>
</feature>
<protein>
    <submittedName>
        <fullName evidence="5">Uncharacterized protein</fullName>
    </submittedName>
</protein>
<dbReference type="STRING" id="1440053.GCA_000718095_06931"/>
<dbReference type="SUPFAM" id="SSF50978">
    <property type="entry name" value="WD40 repeat-like"/>
    <property type="match status" value="1"/>
</dbReference>
<sequence length="592" mass="63942">MVWGRADGAFTSVRLDDGAELVNPFHEHVDRRPITGIVRIADREGWPQFAVYADEPDPTGDDPVSPMDTVEYSEVNGRAVATTSGWDFELVIRDAEDWQLKHRLVAHQSNMWVLRTGPDEVNMVTLPQDRHVTRASVARVGRRTLAVSAHRDGFVRCWDLDLDPRAGHEWPGMVRTLGWTALDGRPALLTVDDYGTAILWDPESGRELDRLAGLGRLKKSAVVTVEGKPCIVFANRDSALECWSIEDEERTGCTEPLPDAVTAMTNGSGSTVIIGTASGAVQVWHTDLLAPLQTLQGAPGEVRAVVYGEAAGGRVVAALGMGDTLTVWESAAQDQPLTIALEPRSTEGLACLADTQQPIVAVGFKDGRIGLWSARTGECLRLWKAHRGSVTGLAFQSEAGEAVLVSGGEDKTLRSWTRDGGVEAGGPAMVPGYVRAVSVHGRHAAVTFLSDANENRTDVALFGPAPAQPAADPGQDHGPVRHTHVLAWTDGELLCGDAAASGWDLYTLEDWNKGVQPTHVGLGAFPREAGAEDLLGFTADILEREGFDTVFLEPQTFQISLGDGEWHSQPAFSVHAYPEGPGQRQKEEETRE</sequence>
<dbReference type="SMART" id="SM00320">
    <property type="entry name" value="WD40"/>
    <property type="match status" value="4"/>
</dbReference>
<accession>A0A2T7TEW1</accession>
<dbReference type="InterPro" id="IPR011047">
    <property type="entry name" value="Quinoprotein_ADH-like_sf"/>
</dbReference>
<dbReference type="SUPFAM" id="SSF50998">
    <property type="entry name" value="Quinoprotein alcohol dehydrogenase-like"/>
    <property type="match status" value="1"/>
</dbReference>
<dbReference type="PANTHER" id="PTHR19848:SF8">
    <property type="entry name" value="F-BOX AND WD REPEAT DOMAIN CONTAINING 7"/>
    <property type="match status" value="1"/>
</dbReference>
<name>A0A2T7TEW1_9ACTN</name>
<evidence type="ECO:0000256" key="1">
    <source>
        <dbReference type="ARBA" id="ARBA00022574"/>
    </source>
</evidence>
<dbReference type="PROSITE" id="PS50082">
    <property type="entry name" value="WD_REPEATS_2"/>
    <property type="match status" value="1"/>
</dbReference>
<dbReference type="PANTHER" id="PTHR19848">
    <property type="entry name" value="WD40 REPEAT PROTEIN"/>
    <property type="match status" value="1"/>
</dbReference>
<reference evidence="5 6" key="1">
    <citation type="submission" date="2013-12" db="EMBL/GenBank/DDBJ databases">
        <title>Annotated genome of Streptomyces scopuliridis.</title>
        <authorList>
            <person name="Olson J.B."/>
        </authorList>
    </citation>
    <scope>NUCLEOTIDE SEQUENCE [LARGE SCALE GENOMIC DNA]</scope>
    <source>
        <strain evidence="5 6">RB72</strain>
    </source>
</reference>
<dbReference type="Pfam" id="PF00400">
    <property type="entry name" value="WD40"/>
    <property type="match status" value="1"/>
</dbReference>
<evidence type="ECO:0000256" key="3">
    <source>
        <dbReference type="PROSITE-ProRule" id="PRU00221"/>
    </source>
</evidence>
<dbReference type="AlphaFoldDB" id="A0A2T7TEW1"/>
<organism evidence="5 6">
    <name type="scientific">Streptomyces scopuliridis RB72</name>
    <dbReference type="NCBI Taxonomy" id="1440053"/>
    <lineage>
        <taxon>Bacteria</taxon>
        <taxon>Bacillati</taxon>
        <taxon>Actinomycetota</taxon>
        <taxon>Actinomycetes</taxon>
        <taxon>Kitasatosporales</taxon>
        <taxon>Streptomycetaceae</taxon>
        <taxon>Streptomyces</taxon>
    </lineage>
</organism>
<dbReference type="InterPro" id="IPR001680">
    <property type="entry name" value="WD40_rpt"/>
</dbReference>
<dbReference type="EMBL" id="AZSP01000019">
    <property type="protein sequence ID" value="PVE13647.1"/>
    <property type="molecule type" value="Genomic_DNA"/>
</dbReference>
<dbReference type="InterPro" id="IPR015943">
    <property type="entry name" value="WD40/YVTN_repeat-like_dom_sf"/>
</dbReference>
<keyword evidence="1 3" id="KW-0853">WD repeat</keyword>
<keyword evidence="6" id="KW-1185">Reference proteome</keyword>
<dbReference type="Gene3D" id="2.130.10.10">
    <property type="entry name" value="YVTN repeat-like/Quinoprotein amine dehydrogenase"/>
    <property type="match status" value="2"/>
</dbReference>
<dbReference type="InterPro" id="IPR036322">
    <property type="entry name" value="WD40_repeat_dom_sf"/>
</dbReference>
<feature type="region of interest" description="Disordered" evidence="4">
    <location>
        <begin position="572"/>
        <end position="592"/>
    </location>
</feature>
<evidence type="ECO:0000256" key="4">
    <source>
        <dbReference type="SAM" id="MobiDB-lite"/>
    </source>
</evidence>
<evidence type="ECO:0000313" key="5">
    <source>
        <dbReference type="EMBL" id="PVE13647.1"/>
    </source>
</evidence>
<evidence type="ECO:0000313" key="6">
    <source>
        <dbReference type="Proteomes" id="UP000245992"/>
    </source>
</evidence>
<gene>
    <name evidence="5" type="ORF">Y717_14545</name>
</gene>
<dbReference type="Proteomes" id="UP000245992">
    <property type="component" value="Unassembled WGS sequence"/>
</dbReference>
<dbReference type="PROSITE" id="PS50294">
    <property type="entry name" value="WD_REPEATS_REGION"/>
    <property type="match status" value="1"/>
</dbReference>
<evidence type="ECO:0000256" key="2">
    <source>
        <dbReference type="ARBA" id="ARBA00022737"/>
    </source>
</evidence>
<comment type="caution">
    <text evidence="5">The sequence shown here is derived from an EMBL/GenBank/DDBJ whole genome shotgun (WGS) entry which is preliminary data.</text>
</comment>
<proteinExistence type="predicted"/>
<keyword evidence="2" id="KW-0677">Repeat</keyword>